<dbReference type="RefSeq" id="WP_090992858.1">
    <property type="nucleotide sequence ID" value="NZ_FOPP01000003.1"/>
</dbReference>
<evidence type="ECO:0008006" key="4">
    <source>
        <dbReference type="Google" id="ProtNLM"/>
    </source>
</evidence>
<dbReference type="Proteomes" id="UP000199666">
    <property type="component" value="Unassembled WGS sequence"/>
</dbReference>
<keyword evidence="1" id="KW-0812">Transmembrane</keyword>
<name>A0A1I2VYV4_9SPHI</name>
<organism evidence="2 3">
    <name type="scientific">Pedobacter insulae</name>
    <dbReference type="NCBI Taxonomy" id="414048"/>
    <lineage>
        <taxon>Bacteria</taxon>
        <taxon>Pseudomonadati</taxon>
        <taxon>Bacteroidota</taxon>
        <taxon>Sphingobacteriia</taxon>
        <taxon>Sphingobacteriales</taxon>
        <taxon>Sphingobacteriaceae</taxon>
        <taxon>Pedobacter</taxon>
    </lineage>
</organism>
<gene>
    <name evidence="2" type="ORF">SAMN04489864_103359</name>
</gene>
<feature type="transmembrane region" description="Helical" evidence="1">
    <location>
        <begin position="38"/>
        <end position="62"/>
    </location>
</feature>
<keyword evidence="1" id="KW-1133">Transmembrane helix</keyword>
<dbReference type="PANTHER" id="PTHR37947">
    <property type="entry name" value="BLL2462 PROTEIN"/>
    <property type="match status" value="1"/>
</dbReference>
<evidence type="ECO:0000313" key="3">
    <source>
        <dbReference type="Proteomes" id="UP000199666"/>
    </source>
</evidence>
<evidence type="ECO:0000256" key="1">
    <source>
        <dbReference type="SAM" id="Phobius"/>
    </source>
</evidence>
<protein>
    <recommendedName>
        <fullName evidence="4">VWA domain-containing protein</fullName>
    </recommendedName>
</protein>
<keyword evidence="1" id="KW-0472">Membrane</keyword>
<feature type="transmembrane region" description="Helical" evidence="1">
    <location>
        <begin position="6"/>
        <end position="26"/>
    </location>
</feature>
<dbReference type="InterPro" id="IPR036465">
    <property type="entry name" value="vWFA_dom_sf"/>
</dbReference>
<dbReference type="OrthoDB" id="9763076at2"/>
<dbReference type="PANTHER" id="PTHR37947:SF1">
    <property type="entry name" value="BLL2462 PROTEIN"/>
    <property type="match status" value="1"/>
</dbReference>
<sequence>MANFFTISSIISFLACLALGILYAWLLYGKLKHLPVRLIIILSLFRTLAITLLIWMLFAPLFKKVSYTLEKPIIILAQDNSLSVGQVMPAKFDQINYQKQMQELSTKLSEKYEVKTYSFSDSVKTGLDFSGKGKLSNGAVLIEQLKDEVMNRNIGAIIIASDGIFNRGGNPLYDLKQLNAPVYTIGLGDTVPKKDVLIADINYNNLVYLDNEFTLSVQVQAFQSKGEKTRLTVTENGVKVKDEIVDLNANSFVKDIPIKMKARKVGVQKYNVSVSSLKNEITTKNNSQTIFVEVIDGRQKILIVSGTAHPDVTVLKQAIEINKHYEVALALPDDLNQVELNKYSLAILYQFPGDNNSSLNLLNQIKGSRIPIWCILGAQTDMSGLAQLQGLVKLNRATGAIQEVFPLIAPNFTLFALETNADAQLKDYDPLQMPFGNLIINGSYSAILNQKIGKVNTQSPLWFFMDNNGRKIAFLLGEGIWKWKLEEAKNVQSFPLVNELVSKTLQYLSVKDDKRKFKVYANKSTFDENEQVILNASLYNDAYEPINTSEVAIKIRPENGKIFNYNFSKFGSSYRLDAGSLPEGNYTFIATTNLGDKKYSFNGSFYVKALITEFQQTTANHQLLYTMAQQNNGKMLMPSNLLSVLDEINKNEQIKTIRYEDRKYEELINFKFLFIFILLLLSLEWFLRKRNGEV</sequence>
<reference evidence="2 3" key="1">
    <citation type="submission" date="2016-10" db="EMBL/GenBank/DDBJ databases">
        <authorList>
            <person name="de Groot N.N."/>
        </authorList>
    </citation>
    <scope>NUCLEOTIDE SEQUENCE [LARGE SCALE GENOMIC DNA]</scope>
    <source>
        <strain evidence="2 3">DSM 18684</strain>
    </source>
</reference>
<evidence type="ECO:0000313" key="2">
    <source>
        <dbReference type="EMBL" id="SFG94330.1"/>
    </source>
</evidence>
<dbReference type="SUPFAM" id="SSF53300">
    <property type="entry name" value="vWA-like"/>
    <property type="match status" value="1"/>
</dbReference>
<feature type="transmembrane region" description="Helical" evidence="1">
    <location>
        <begin position="667"/>
        <end position="687"/>
    </location>
</feature>
<dbReference type="EMBL" id="FOPP01000003">
    <property type="protein sequence ID" value="SFG94330.1"/>
    <property type="molecule type" value="Genomic_DNA"/>
</dbReference>
<dbReference type="STRING" id="414048.SAMN04489864_103359"/>
<dbReference type="AlphaFoldDB" id="A0A1I2VYV4"/>
<accession>A0A1I2VYV4</accession>
<keyword evidence="3" id="KW-1185">Reference proteome</keyword>
<proteinExistence type="predicted"/>